<feature type="transmembrane region" description="Helical" evidence="2">
    <location>
        <begin position="21"/>
        <end position="40"/>
    </location>
</feature>
<reference evidence="6 7" key="1">
    <citation type="journal article" date="2009" name="Appl. Environ. Microbiol.">
        <title>Genomic analysis of 'Elusimicrobium minutum,' the first cultivated representative of the phylum 'Elusimicrobia' (formerly termite group 1).</title>
        <authorList>
            <person name="Herlemann D.P.R."/>
            <person name="Geissinger O."/>
            <person name="Ikeda-Ohtsubo W."/>
            <person name="Kunin V."/>
            <person name="Sun H."/>
            <person name="Lapidus A."/>
            <person name="Hugenholtz P."/>
            <person name="Brune A."/>
        </authorList>
    </citation>
    <scope>NUCLEOTIDE SEQUENCE [LARGE SCALE GENOMIC DNA]</scope>
    <source>
        <strain evidence="6 7">Pei191</strain>
    </source>
</reference>
<gene>
    <name evidence="6" type="ordered locus">Emin_1178</name>
</gene>
<evidence type="ECO:0000259" key="3">
    <source>
        <dbReference type="Pfam" id="PF25876"/>
    </source>
</evidence>
<dbReference type="InterPro" id="IPR058636">
    <property type="entry name" value="Beta-barrel_YknX"/>
</dbReference>
<dbReference type="InterPro" id="IPR058624">
    <property type="entry name" value="MdtA-like_HH"/>
</dbReference>
<keyword evidence="2" id="KW-1133">Transmembrane helix</keyword>
<accession>B2KDY2</accession>
<dbReference type="Gene3D" id="1.10.287.470">
    <property type="entry name" value="Helix hairpin bin"/>
    <property type="match status" value="1"/>
</dbReference>
<feature type="domain" description="Multidrug resistance protein MdtA-like barrel-sandwich hybrid" evidence="4">
    <location>
        <begin position="74"/>
        <end position="211"/>
    </location>
</feature>
<name>B2KDY2_ELUMP</name>
<dbReference type="EMBL" id="CP001055">
    <property type="protein sequence ID" value="ACC98728.1"/>
    <property type="molecule type" value="Genomic_DNA"/>
</dbReference>
<dbReference type="Pfam" id="PF25876">
    <property type="entry name" value="HH_MFP_RND"/>
    <property type="match status" value="1"/>
</dbReference>
<comment type="similarity">
    <text evidence="1">Belongs to the membrane fusion protein (MFP) (TC 8.A.1) family.</text>
</comment>
<keyword evidence="7" id="KW-1185">Reference proteome</keyword>
<dbReference type="AlphaFoldDB" id="B2KDY2"/>
<feature type="domain" description="YknX-like beta-barrel" evidence="5">
    <location>
        <begin position="223"/>
        <end position="298"/>
    </location>
</feature>
<evidence type="ECO:0000256" key="1">
    <source>
        <dbReference type="ARBA" id="ARBA00009477"/>
    </source>
</evidence>
<evidence type="ECO:0000259" key="5">
    <source>
        <dbReference type="Pfam" id="PF25990"/>
    </source>
</evidence>
<evidence type="ECO:0000259" key="4">
    <source>
        <dbReference type="Pfam" id="PF25917"/>
    </source>
</evidence>
<protein>
    <submittedName>
        <fullName evidence="6">Efflux transporter, RND family, MFP subunit</fullName>
    </submittedName>
</protein>
<organism evidence="6 7">
    <name type="scientific">Elusimicrobium minutum (strain Pei191)</name>
    <dbReference type="NCBI Taxonomy" id="445932"/>
    <lineage>
        <taxon>Bacteria</taxon>
        <taxon>Pseudomonadati</taxon>
        <taxon>Elusimicrobiota</taxon>
        <taxon>Elusimicrobia</taxon>
        <taxon>Elusimicrobiales</taxon>
        <taxon>Elusimicrobiaceae</taxon>
        <taxon>Elusimicrobium</taxon>
    </lineage>
</organism>
<evidence type="ECO:0000313" key="7">
    <source>
        <dbReference type="Proteomes" id="UP000001029"/>
    </source>
</evidence>
<dbReference type="KEGG" id="emi:Emin_1178"/>
<dbReference type="Gene3D" id="2.40.30.170">
    <property type="match status" value="1"/>
</dbReference>
<dbReference type="PANTHER" id="PTHR30469">
    <property type="entry name" value="MULTIDRUG RESISTANCE PROTEIN MDTA"/>
    <property type="match status" value="1"/>
</dbReference>
<dbReference type="InterPro" id="IPR006143">
    <property type="entry name" value="RND_pump_MFP"/>
</dbReference>
<keyword evidence="2" id="KW-0812">Transmembrane</keyword>
<feature type="domain" description="Multidrug resistance protein MdtA-like alpha-helical hairpin" evidence="3">
    <location>
        <begin position="115"/>
        <end position="183"/>
    </location>
</feature>
<dbReference type="RefSeq" id="WP_012415343.1">
    <property type="nucleotide sequence ID" value="NC_010644.1"/>
</dbReference>
<dbReference type="GO" id="GO:0015562">
    <property type="term" value="F:efflux transmembrane transporter activity"/>
    <property type="evidence" value="ECO:0007669"/>
    <property type="project" value="InterPro"/>
</dbReference>
<keyword evidence="2" id="KW-0472">Membrane</keyword>
<sequence>MTKQTKEGKIKSLFNWFKKLSLLKKSLILLPLIIVIIFLITRGGDKIFYETEPVRIGSIREVVEASGTINPVSQTEVGTQVSGTIYKLYVDFNSPVKRGQLLAEIDPATLRQQVLQQEASLMKAQSELTNSQRTYERYQQLYAQNFVSKSELDQAETTYLTNQANTIQAKASLAKAKTDLDYTRITSPVDGIVISRAVDLGQTVAASFNTPTLFLVAQDLTKMQIEVPVSEADIIKVQEGQNVTFTIDGYPSVTFKGVVNQVRLSPETVQGMVAYTVIIMVDNPELKLKPGMTANVTIITQEKDDAKLVPNAALRFTPKSSTEKYRSQGIWVLTKQGPERIDIKTGIMDDKNTEIISDQINVGDEVIIAETTNAKQKKSLFAGPQRQRRR</sequence>
<dbReference type="Gene3D" id="2.40.50.100">
    <property type="match status" value="1"/>
</dbReference>
<dbReference type="HOGENOM" id="CLU_018816_14_1_0"/>
<dbReference type="OrthoDB" id="9809068at2"/>
<proteinExistence type="inferred from homology"/>
<dbReference type="NCBIfam" id="TIGR01730">
    <property type="entry name" value="RND_mfp"/>
    <property type="match status" value="1"/>
</dbReference>
<dbReference type="PANTHER" id="PTHR30469:SF33">
    <property type="entry name" value="SLR1207 PROTEIN"/>
    <property type="match status" value="1"/>
</dbReference>
<evidence type="ECO:0000256" key="2">
    <source>
        <dbReference type="SAM" id="Phobius"/>
    </source>
</evidence>
<evidence type="ECO:0000313" key="6">
    <source>
        <dbReference type="EMBL" id="ACC98728.1"/>
    </source>
</evidence>
<dbReference type="Proteomes" id="UP000001029">
    <property type="component" value="Chromosome"/>
</dbReference>
<dbReference type="Pfam" id="PF25917">
    <property type="entry name" value="BSH_RND"/>
    <property type="match status" value="1"/>
</dbReference>
<dbReference type="SUPFAM" id="SSF111369">
    <property type="entry name" value="HlyD-like secretion proteins"/>
    <property type="match status" value="1"/>
</dbReference>
<dbReference type="STRING" id="445932.Emin_1178"/>
<dbReference type="Pfam" id="PF25990">
    <property type="entry name" value="Beta-barrel_YknX"/>
    <property type="match status" value="1"/>
</dbReference>
<dbReference type="InterPro" id="IPR058625">
    <property type="entry name" value="MdtA-like_BSH"/>
</dbReference>
<dbReference type="GO" id="GO:1990281">
    <property type="term" value="C:efflux pump complex"/>
    <property type="evidence" value="ECO:0007669"/>
    <property type="project" value="TreeGrafter"/>
</dbReference>